<protein>
    <recommendedName>
        <fullName evidence="3">Phytanoyl-CoA dioxygenase</fullName>
    </recommendedName>
</protein>
<evidence type="ECO:0008006" key="3">
    <source>
        <dbReference type="Google" id="ProtNLM"/>
    </source>
</evidence>
<dbReference type="PANTHER" id="PTHR31630:SF6">
    <property type="entry name" value="PHYTANOYL-COA DIOXYGENASE-RELATED"/>
    <property type="match status" value="1"/>
</dbReference>
<evidence type="ECO:0000313" key="1">
    <source>
        <dbReference type="EMBL" id="GGX42224.1"/>
    </source>
</evidence>
<dbReference type="SUPFAM" id="SSF51197">
    <property type="entry name" value="Clavaminate synthase-like"/>
    <property type="match status" value="1"/>
</dbReference>
<dbReference type="Pfam" id="PF05721">
    <property type="entry name" value="PhyH"/>
    <property type="match status" value="1"/>
</dbReference>
<dbReference type="RefSeq" id="WP_189357126.1">
    <property type="nucleotide sequence ID" value="NZ_BMYU01000004.1"/>
</dbReference>
<gene>
    <name evidence="1" type="ORF">GCM10010946_20970</name>
</gene>
<keyword evidence="2" id="KW-1185">Reference proteome</keyword>
<dbReference type="Proteomes" id="UP000653343">
    <property type="component" value="Unassembled WGS sequence"/>
</dbReference>
<organism evidence="1 2">
    <name type="scientific">Undibacterium squillarum</name>
    <dbReference type="NCBI Taxonomy" id="1131567"/>
    <lineage>
        <taxon>Bacteria</taxon>
        <taxon>Pseudomonadati</taxon>
        <taxon>Pseudomonadota</taxon>
        <taxon>Betaproteobacteria</taxon>
        <taxon>Burkholderiales</taxon>
        <taxon>Oxalobacteraceae</taxon>
        <taxon>Undibacterium</taxon>
    </lineage>
</organism>
<proteinExistence type="predicted"/>
<dbReference type="InterPro" id="IPR008775">
    <property type="entry name" value="Phytyl_CoA_dOase-like"/>
</dbReference>
<dbReference type="Gene3D" id="2.60.120.620">
    <property type="entry name" value="q2cbj1_9rhob like domain"/>
    <property type="match status" value="1"/>
</dbReference>
<accession>A0ABQ2XYT0</accession>
<dbReference type="EMBL" id="BMYU01000004">
    <property type="protein sequence ID" value="GGX42224.1"/>
    <property type="molecule type" value="Genomic_DNA"/>
</dbReference>
<sequence>MQDKPVLEQLWHRICNPSGNTAEDPDAGWEQQVRALYAHHIAHPVALRYLLEQRPSLSEFLQWVAQSEAGYQVLDTHTENDQPTGTDWLLTPEQLAFWHQNGYLVLPAVIDRQACAETCDAICDFLGIQQHDPASWHLANQKKHGLMMPLYDHPRINTNRESGRIRAAYEQLYGSTAIYKTIDHLSFNPPVSAETPFSGSDLHWDVSLAQPVPEKFQGLLYLTDCGAEEGAFHCVPGFHHVLADWLQQVPAGVNPREYAAATLVPEAVPGNAGDFVIWHQALPHCATPNFGSRPRMVQYLTYIRDDHKDHDIWI</sequence>
<dbReference type="PANTHER" id="PTHR31630">
    <property type="entry name" value="PHYTANOYL-COA DIOXYGENASE-RELATED-RELATED"/>
    <property type="match status" value="1"/>
</dbReference>
<name>A0ABQ2XYT0_9BURK</name>
<reference evidence="2" key="1">
    <citation type="journal article" date="2019" name="Int. J. Syst. Evol. Microbiol.">
        <title>The Global Catalogue of Microorganisms (GCM) 10K type strain sequencing project: providing services to taxonomists for standard genome sequencing and annotation.</title>
        <authorList>
            <consortium name="The Broad Institute Genomics Platform"/>
            <consortium name="The Broad Institute Genome Sequencing Center for Infectious Disease"/>
            <person name="Wu L."/>
            <person name="Ma J."/>
        </authorList>
    </citation>
    <scope>NUCLEOTIDE SEQUENCE [LARGE SCALE GENOMIC DNA]</scope>
    <source>
        <strain evidence="2">KCTC 23917</strain>
    </source>
</reference>
<comment type="caution">
    <text evidence="1">The sequence shown here is derived from an EMBL/GenBank/DDBJ whole genome shotgun (WGS) entry which is preliminary data.</text>
</comment>
<evidence type="ECO:0000313" key="2">
    <source>
        <dbReference type="Proteomes" id="UP000653343"/>
    </source>
</evidence>